<dbReference type="GO" id="GO:0016787">
    <property type="term" value="F:hydrolase activity"/>
    <property type="evidence" value="ECO:0007669"/>
    <property type="project" value="UniProtKB-KW"/>
</dbReference>
<name>A0A813KX84_POLGL</name>
<keyword evidence="6" id="KW-0238">DNA-binding</keyword>
<evidence type="ECO:0000256" key="8">
    <source>
        <dbReference type="ARBA" id="ARBA00034617"/>
    </source>
</evidence>
<evidence type="ECO:0000256" key="3">
    <source>
        <dbReference type="ARBA" id="ARBA00022801"/>
    </source>
</evidence>
<evidence type="ECO:0000259" key="10">
    <source>
        <dbReference type="PROSITE" id="PS51192"/>
    </source>
</evidence>
<dbReference type="GO" id="GO:0003677">
    <property type="term" value="F:DNA binding"/>
    <property type="evidence" value="ECO:0007669"/>
    <property type="project" value="UniProtKB-KW"/>
</dbReference>
<keyword evidence="5" id="KW-0067">ATP-binding</keyword>
<dbReference type="Proteomes" id="UP000626109">
    <property type="component" value="Unassembled WGS sequence"/>
</dbReference>
<feature type="domain" description="Helicase ATP-binding" evidence="10">
    <location>
        <begin position="1"/>
        <end position="119"/>
    </location>
</feature>
<feature type="domain" description="Helicase C-terminal" evidence="11">
    <location>
        <begin position="145"/>
        <end position="290"/>
    </location>
</feature>
<evidence type="ECO:0000256" key="2">
    <source>
        <dbReference type="ARBA" id="ARBA00022741"/>
    </source>
</evidence>
<evidence type="ECO:0000256" key="4">
    <source>
        <dbReference type="ARBA" id="ARBA00022806"/>
    </source>
</evidence>
<dbReference type="SUPFAM" id="SSF52540">
    <property type="entry name" value="P-loop containing nucleoside triphosphate hydrolases"/>
    <property type="match status" value="1"/>
</dbReference>
<dbReference type="NCBIfam" id="TIGR00614">
    <property type="entry name" value="recQ_fam"/>
    <property type="match status" value="1"/>
</dbReference>
<evidence type="ECO:0000313" key="12">
    <source>
        <dbReference type="EMBL" id="CAE8717099.1"/>
    </source>
</evidence>
<dbReference type="PANTHER" id="PTHR13710">
    <property type="entry name" value="DNA HELICASE RECQ FAMILY MEMBER"/>
    <property type="match status" value="1"/>
</dbReference>
<proteinExistence type="inferred from homology"/>
<keyword evidence="4" id="KW-0347">Helicase</keyword>
<evidence type="ECO:0000256" key="9">
    <source>
        <dbReference type="ARBA" id="ARBA00034808"/>
    </source>
</evidence>
<protein>
    <recommendedName>
        <fullName evidence="9">DNA 3'-5' helicase</fullName>
        <ecNumber evidence="9">5.6.2.4</ecNumber>
    </recommendedName>
</protein>
<dbReference type="EMBL" id="CAJNNW010033099">
    <property type="protein sequence ID" value="CAE8717099.1"/>
    <property type="molecule type" value="Genomic_DNA"/>
</dbReference>
<comment type="similarity">
    <text evidence="1">Belongs to the helicase family. RecQ subfamily.</text>
</comment>
<dbReference type="GO" id="GO:0006281">
    <property type="term" value="P:DNA repair"/>
    <property type="evidence" value="ECO:0007669"/>
    <property type="project" value="TreeGrafter"/>
</dbReference>
<dbReference type="GO" id="GO:0009378">
    <property type="term" value="F:four-way junction helicase activity"/>
    <property type="evidence" value="ECO:0007669"/>
    <property type="project" value="TreeGrafter"/>
</dbReference>
<dbReference type="AlphaFoldDB" id="A0A813KX84"/>
<dbReference type="PROSITE" id="PS51192">
    <property type="entry name" value="HELICASE_ATP_BIND_1"/>
    <property type="match status" value="1"/>
</dbReference>
<dbReference type="InterPro" id="IPR001650">
    <property type="entry name" value="Helicase_C-like"/>
</dbReference>
<dbReference type="GO" id="GO:0030894">
    <property type="term" value="C:replisome"/>
    <property type="evidence" value="ECO:0007669"/>
    <property type="project" value="TreeGrafter"/>
</dbReference>
<feature type="non-terminal residue" evidence="12">
    <location>
        <position position="441"/>
    </location>
</feature>
<keyword evidence="7" id="KW-0413">Isomerase</keyword>
<dbReference type="PANTHER" id="PTHR13710:SF105">
    <property type="entry name" value="ATP-DEPENDENT DNA HELICASE Q1"/>
    <property type="match status" value="1"/>
</dbReference>
<dbReference type="GO" id="GO:0006310">
    <property type="term" value="P:DNA recombination"/>
    <property type="evidence" value="ECO:0007669"/>
    <property type="project" value="InterPro"/>
</dbReference>
<dbReference type="Pfam" id="PF00270">
    <property type="entry name" value="DEAD"/>
    <property type="match status" value="1"/>
</dbReference>
<dbReference type="InterPro" id="IPR014001">
    <property type="entry name" value="Helicase_ATP-bd"/>
</dbReference>
<keyword evidence="3" id="KW-0378">Hydrolase</keyword>
<accession>A0A813KX84</accession>
<dbReference type="InterPro" id="IPR027417">
    <property type="entry name" value="P-loop_NTPase"/>
</dbReference>
<evidence type="ECO:0000313" key="13">
    <source>
        <dbReference type="Proteomes" id="UP000626109"/>
    </source>
</evidence>
<dbReference type="InterPro" id="IPR011545">
    <property type="entry name" value="DEAD/DEAH_box_helicase_dom"/>
</dbReference>
<dbReference type="PROSITE" id="PS51194">
    <property type="entry name" value="HELICASE_CTER"/>
    <property type="match status" value="1"/>
</dbReference>
<dbReference type="SMART" id="SM00490">
    <property type="entry name" value="HELICc"/>
    <property type="match status" value="1"/>
</dbReference>
<comment type="caution">
    <text evidence="12">The sequence shown here is derived from an EMBL/GenBank/DDBJ whole genome shotgun (WGS) entry which is preliminary data.</text>
</comment>
<gene>
    <name evidence="12" type="ORF">PGLA2088_LOCUS39393</name>
</gene>
<comment type="catalytic activity">
    <reaction evidence="8">
        <text>Couples ATP hydrolysis with the unwinding of duplex DNA by translocating in the 3'-5' direction.</text>
        <dbReference type="EC" id="5.6.2.4"/>
    </reaction>
</comment>
<evidence type="ECO:0000259" key="11">
    <source>
        <dbReference type="PROSITE" id="PS51194"/>
    </source>
</evidence>
<evidence type="ECO:0000256" key="7">
    <source>
        <dbReference type="ARBA" id="ARBA00023235"/>
    </source>
</evidence>
<dbReference type="InterPro" id="IPR004589">
    <property type="entry name" value="DNA_helicase_ATP-dep_RecQ"/>
</dbReference>
<feature type="non-terminal residue" evidence="12">
    <location>
        <position position="1"/>
    </location>
</feature>
<organism evidence="12 13">
    <name type="scientific">Polarella glacialis</name>
    <name type="common">Dinoflagellate</name>
    <dbReference type="NCBI Taxonomy" id="89957"/>
    <lineage>
        <taxon>Eukaryota</taxon>
        <taxon>Sar</taxon>
        <taxon>Alveolata</taxon>
        <taxon>Dinophyceae</taxon>
        <taxon>Suessiales</taxon>
        <taxon>Suessiaceae</taxon>
        <taxon>Polarella</taxon>
    </lineage>
</organism>
<dbReference type="GO" id="GO:0043138">
    <property type="term" value="F:3'-5' DNA helicase activity"/>
    <property type="evidence" value="ECO:0007669"/>
    <property type="project" value="UniProtKB-EC"/>
</dbReference>
<keyword evidence="2" id="KW-0547">Nucleotide-binding</keyword>
<dbReference type="EC" id="5.6.2.4" evidence="9"/>
<evidence type="ECO:0000256" key="1">
    <source>
        <dbReference type="ARBA" id="ARBA00005446"/>
    </source>
</evidence>
<evidence type="ECO:0000256" key="5">
    <source>
        <dbReference type="ARBA" id="ARBA00022840"/>
    </source>
</evidence>
<dbReference type="GO" id="GO:0005737">
    <property type="term" value="C:cytoplasm"/>
    <property type="evidence" value="ECO:0007669"/>
    <property type="project" value="TreeGrafter"/>
</dbReference>
<reference evidence="12" key="1">
    <citation type="submission" date="2021-02" db="EMBL/GenBank/DDBJ databases">
        <authorList>
            <person name="Dougan E. K."/>
            <person name="Rhodes N."/>
            <person name="Thang M."/>
            <person name="Chan C."/>
        </authorList>
    </citation>
    <scope>NUCLEOTIDE SEQUENCE</scope>
</reference>
<dbReference type="Pfam" id="PF00271">
    <property type="entry name" value="Helicase_C"/>
    <property type="match status" value="1"/>
</dbReference>
<sequence length="441" mass="48893">AMSRLGHPVDALNSALSPDEKREVKRRVRSGETKILYVAPEQLNNEASRELILSREIGLLAVDEAHCISEWGHSFRADYLKVAEFAKQSGAARVIALTATATMEVEADIAEAFAIQPEDCVRTDFYRPNLVLGCTPVTLAERDATLQRLMLDASGPSIVYVTQQKTAEQVADFLCRTTGLRALAYHAGQPTEHREAVQDEFIASEDNVIIVATIAFGMGIDKPNIRRVVHYNLPRSLEGYAQEIGRAGRDGKTSWCDTFFCADDIPLLESFARRETPSLKSVEGVLQHFFHGEEEMQLAPGSTRRVSNRTLAKNNDMKSNTLQMLMAFVDIYHRHIRATTPMYGTYKLQPNDGGRAKEVLGRFRVGWRAVSGRPQRTHEVLEMLSASSASEAVKSALSSHCSAGPKWATMDMEAAARENPGVRREELVRAINQLETDCGVT</sequence>
<dbReference type="Gene3D" id="3.40.50.300">
    <property type="entry name" value="P-loop containing nucleotide triphosphate hydrolases"/>
    <property type="match status" value="2"/>
</dbReference>
<evidence type="ECO:0000256" key="6">
    <source>
        <dbReference type="ARBA" id="ARBA00023125"/>
    </source>
</evidence>
<dbReference type="GO" id="GO:0005524">
    <property type="term" value="F:ATP binding"/>
    <property type="evidence" value="ECO:0007669"/>
    <property type="project" value="UniProtKB-KW"/>
</dbReference>